<dbReference type="EMBL" id="CAKOGL010000003">
    <property type="protein sequence ID" value="CAH2085116.1"/>
    <property type="molecule type" value="Genomic_DNA"/>
</dbReference>
<feature type="transmembrane region" description="Helical" evidence="1">
    <location>
        <begin position="86"/>
        <end position="108"/>
    </location>
</feature>
<sequence length="220" mass="24202">MANIARVVPTLLLHVNLLLMLYAGAILSSSVRLKWDPTAYIAARELFPLEYRSAAVVLTTVGLTLLLLAQLALTALSCSRLAVRRALLILFATITLVVVWCEAAWAGWVTLRVLRWNRGSQAEELHHAVQVSDHLEPLLQHLAHFHPLPEKVNLIIQEAKNDLPQNLYVLVCAAGIMVALQVLAATLALLAAHGLRRPRARSAARDTVTTTTPLRYTHAV</sequence>
<evidence type="ECO:0000256" key="1">
    <source>
        <dbReference type="SAM" id="Phobius"/>
    </source>
</evidence>
<accession>A0AAU9THB8</accession>
<organism evidence="2 3">
    <name type="scientific">Euphydryas editha</name>
    <name type="common">Edith's checkerspot</name>
    <dbReference type="NCBI Taxonomy" id="104508"/>
    <lineage>
        <taxon>Eukaryota</taxon>
        <taxon>Metazoa</taxon>
        <taxon>Ecdysozoa</taxon>
        <taxon>Arthropoda</taxon>
        <taxon>Hexapoda</taxon>
        <taxon>Insecta</taxon>
        <taxon>Pterygota</taxon>
        <taxon>Neoptera</taxon>
        <taxon>Endopterygota</taxon>
        <taxon>Lepidoptera</taxon>
        <taxon>Glossata</taxon>
        <taxon>Ditrysia</taxon>
        <taxon>Papilionoidea</taxon>
        <taxon>Nymphalidae</taxon>
        <taxon>Nymphalinae</taxon>
        <taxon>Euphydryas</taxon>
    </lineage>
</organism>
<feature type="transmembrane region" description="Helical" evidence="1">
    <location>
        <begin position="12"/>
        <end position="31"/>
    </location>
</feature>
<keyword evidence="1" id="KW-0812">Transmembrane</keyword>
<keyword evidence="1" id="KW-0472">Membrane</keyword>
<gene>
    <name evidence="2" type="ORF">EEDITHA_LOCUS1624</name>
</gene>
<protein>
    <submittedName>
        <fullName evidence="2">Uncharacterized protein</fullName>
    </submittedName>
</protein>
<dbReference type="AlphaFoldDB" id="A0AAU9THB8"/>
<keyword evidence="1" id="KW-1133">Transmembrane helix</keyword>
<name>A0AAU9THB8_EUPED</name>
<proteinExistence type="predicted"/>
<evidence type="ECO:0000313" key="2">
    <source>
        <dbReference type="EMBL" id="CAH2085116.1"/>
    </source>
</evidence>
<keyword evidence="3" id="KW-1185">Reference proteome</keyword>
<comment type="caution">
    <text evidence="2">The sequence shown here is derived from an EMBL/GenBank/DDBJ whole genome shotgun (WGS) entry which is preliminary data.</text>
</comment>
<reference evidence="2" key="1">
    <citation type="submission" date="2022-03" db="EMBL/GenBank/DDBJ databases">
        <authorList>
            <person name="Tunstrom K."/>
        </authorList>
    </citation>
    <scope>NUCLEOTIDE SEQUENCE</scope>
</reference>
<feature type="transmembrane region" description="Helical" evidence="1">
    <location>
        <begin position="51"/>
        <end position="74"/>
    </location>
</feature>
<feature type="transmembrane region" description="Helical" evidence="1">
    <location>
        <begin position="167"/>
        <end position="192"/>
    </location>
</feature>
<evidence type="ECO:0000313" key="3">
    <source>
        <dbReference type="Proteomes" id="UP001153954"/>
    </source>
</evidence>
<dbReference type="Proteomes" id="UP001153954">
    <property type="component" value="Unassembled WGS sequence"/>
</dbReference>